<evidence type="ECO:0000313" key="1">
    <source>
        <dbReference type="EMBL" id="ORY38398.1"/>
    </source>
</evidence>
<keyword evidence="2" id="KW-1185">Reference proteome</keyword>
<dbReference type="AlphaFoldDB" id="A0A1Y2BUF5"/>
<gene>
    <name evidence="1" type="ORF">BCR33DRAFT_788976</name>
</gene>
<dbReference type="Proteomes" id="UP000193642">
    <property type="component" value="Unassembled WGS sequence"/>
</dbReference>
<organism evidence="1 2">
    <name type="scientific">Rhizoclosmatium globosum</name>
    <dbReference type="NCBI Taxonomy" id="329046"/>
    <lineage>
        <taxon>Eukaryota</taxon>
        <taxon>Fungi</taxon>
        <taxon>Fungi incertae sedis</taxon>
        <taxon>Chytridiomycota</taxon>
        <taxon>Chytridiomycota incertae sedis</taxon>
        <taxon>Chytridiomycetes</taxon>
        <taxon>Chytridiales</taxon>
        <taxon>Chytriomycetaceae</taxon>
        <taxon>Rhizoclosmatium</taxon>
    </lineage>
</organism>
<comment type="caution">
    <text evidence="1">The sequence shown here is derived from an EMBL/GenBank/DDBJ whole genome shotgun (WGS) entry which is preliminary data.</text>
</comment>
<accession>A0A1Y2BUF5</accession>
<name>A0A1Y2BUF5_9FUNG</name>
<reference evidence="1 2" key="1">
    <citation type="submission" date="2016-07" db="EMBL/GenBank/DDBJ databases">
        <title>Pervasive Adenine N6-methylation of Active Genes in Fungi.</title>
        <authorList>
            <consortium name="DOE Joint Genome Institute"/>
            <person name="Mondo S.J."/>
            <person name="Dannebaum R.O."/>
            <person name="Kuo R.C."/>
            <person name="Labutti K."/>
            <person name="Haridas S."/>
            <person name="Kuo A."/>
            <person name="Salamov A."/>
            <person name="Ahrendt S.R."/>
            <person name="Lipzen A."/>
            <person name="Sullivan W."/>
            <person name="Andreopoulos W.B."/>
            <person name="Clum A."/>
            <person name="Lindquist E."/>
            <person name="Daum C."/>
            <person name="Ramamoorthy G.K."/>
            <person name="Gryganskyi A."/>
            <person name="Culley D."/>
            <person name="Magnuson J.K."/>
            <person name="James T.Y."/>
            <person name="O'Malley M.A."/>
            <person name="Stajich J.E."/>
            <person name="Spatafora J.W."/>
            <person name="Visel A."/>
            <person name="Grigoriev I.V."/>
        </authorList>
    </citation>
    <scope>NUCLEOTIDE SEQUENCE [LARGE SCALE GENOMIC DNA]</scope>
    <source>
        <strain evidence="1 2">JEL800</strain>
    </source>
</reference>
<dbReference type="EMBL" id="MCGO01000044">
    <property type="protein sequence ID" value="ORY38398.1"/>
    <property type="molecule type" value="Genomic_DNA"/>
</dbReference>
<proteinExistence type="predicted"/>
<sequence length="184" mass="20153">MIDAHLTYVPPVATGVPTVPTPPAVLTFPVIPVAPVAPTAPATLDPNPADADAPITDSSTITVVNQQLVAGSDAFCCATNLRIMDTHLVNQAFEMIKLRVFHESPRHCCSLHASGKLSNFPIWIQGSDGKTFKAPRTTMTDRELKLHDFIVIPQLLEEVHGVGWRRTLNFLQIQNLRTTLPLKF</sequence>
<evidence type="ECO:0000313" key="2">
    <source>
        <dbReference type="Proteomes" id="UP000193642"/>
    </source>
</evidence>
<protein>
    <submittedName>
        <fullName evidence="1">Uncharacterized protein</fullName>
    </submittedName>
</protein>